<protein>
    <submittedName>
        <fullName evidence="2">Uncharacterized protein</fullName>
    </submittedName>
</protein>
<reference evidence="2 3" key="1">
    <citation type="submission" date="2015-03" db="EMBL/GenBank/DDBJ databases">
        <title>Genome sequencing of Methylobacterium aquaticum DSM16371 type strain.</title>
        <authorList>
            <person name="Chaudhry V."/>
            <person name="Patil P.B."/>
        </authorList>
    </citation>
    <scope>NUCLEOTIDE SEQUENCE [LARGE SCALE GENOMIC DNA]</scope>
    <source>
        <strain evidence="2 3">DSM 16371</strain>
    </source>
</reference>
<evidence type="ECO:0000313" key="2">
    <source>
        <dbReference type="EMBL" id="KMO27563.1"/>
    </source>
</evidence>
<keyword evidence="1" id="KW-0472">Membrane</keyword>
<name>A0A0J6S232_9HYPH</name>
<dbReference type="AlphaFoldDB" id="A0A0J6S232"/>
<comment type="caution">
    <text evidence="2">The sequence shown here is derived from an EMBL/GenBank/DDBJ whole genome shotgun (WGS) entry which is preliminary data.</text>
</comment>
<dbReference type="Proteomes" id="UP000035929">
    <property type="component" value="Unassembled WGS sequence"/>
</dbReference>
<evidence type="ECO:0000256" key="1">
    <source>
        <dbReference type="SAM" id="Phobius"/>
    </source>
</evidence>
<dbReference type="EMBL" id="LABX01000294">
    <property type="protein sequence ID" value="KMO27563.1"/>
    <property type="molecule type" value="Genomic_DNA"/>
</dbReference>
<keyword evidence="1" id="KW-1133">Transmembrane helix</keyword>
<sequence length="147" mass="15361">MVSVVAVAPVVMAPAVVVAPVPVRAVVAPAAVMVMRVVMPPAVVVRVPVRVVMVAPTAVMAAPTVVVAILHLDRPGRGCAGGTRCEGGRLHAAARDEAACHQGRHRQHPPAGPHRVEHRQHVRLRFVSPHLRAAVEGKSGARGLNTD</sequence>
<gene>
    <name evidence="2" type="ORF">VP06_30235</name>
</gene>
<dbReference type="PATRIC" id="fig|270351.6.peg.4473"/>
<evidence type="ECO:0000313" key="3">
    <source>
        <dbReference type="Proteomes" id="UP000035929"/>
    </source>
</evidence>
<proteinExistence type="predicted"/>
<keyword evidence="1" id="KW-0812">Transmembrane</keyword>
<accession>A0A0J6S232</accession>
<feature type="transmembrane region" description="Helical" evidence="1">
    <location>
        <begin position="49"/>
        <end position="70"/>
    </location>
</feature>
<organism evidence="2 3">
    <name type="scientific">Methylobacterium aquaticum</name>
    <dbReference type="NCBI Taxonomy" id="270351"/>
    <lineage>
        <taxon>Bacteria</taxon>
        <taxon>Pseudomonadati</taxon>
        <taxon>Pseudomonadota</taxon>
        <taxon>Alphaproteobacteria</taxon>
        <taxon>Hyphomicrobiales</taxon>
        <taxon>Methylobacteriaceae</taxon>
        <taxon>Methylobacterium</taxon>
    </lineage>
</organism>